<gene>
    <name evidence="2" type="ORF">SSYRP_v1c00540</name>
</gene>
<keyword evidence="3" id="KW-1185">Reference proteome</keyword>
<dbReference type="EMBL" id="CP005078">
    <property type="protein sequence ID" value="AGM25650.1"/>
    <property type="molecule type" value="Genomic_DNA"/>
</dbReference>
<evidence type="ECO:0008006" key="4">
    <source>
        <dbReference type="Google" id="ProtNLM"/>
    </source>
</evidence>
<organism evidence="2 3">
    <name type="scientific">Spiroplasma syrphidicola EA-1</name>
    <dbReference type="NCBI Taxonomy" id="1276229"/>
    <lineage>
        <taxon>Bacteria</taxon>
        <taxon>Bacillati</taxon>
        <taxon>Mycoplasmatota</taxon>
        <taxon>Mollicutes</taxon>
        <taxon>Entomoplasmatales</taxon>
        <taxon>Spiroplasmataceae</taxon>
        <taxon>Spiroplasma</taxon>
    </lineage>
</organism>
<reference evidence="2 3" key="1">
    <citation type="journal article" date="2013" name="Genome Biol. Evol.">
        <title>Complete genomes of two dipteran-associated spiroplasmas provided insights into the origin, dynamics, and impacts of viral invasion in spiroplasma.</title>
        <authorList>
            <person name="Ku C."/>
            <person name="Lo W.S."/>
            <person name="Chen L.L."/>
            <person name="Kuo C.H."/>
        </authorList>
    </citation>
    <scope>NUCLEOTIDE SEQUENCE [LARGE SCALE GENOMIC DNA]</scope>
    <source>
        <strain evidence="2">EA-1</strain>
    </source>
</reference>
<keyword evidence="1" id="KW-1133">Transmembrane helix</keyword>
<evidence type="ECO:0000313" key="2">
    <source>
        <dbReference type="EMBL" id="AGM25650.1"/>
    </source>
</evidence>
<accession>R4UHQ5</accession>
<feature type="transmembrane region" description="Helical" evidence="1">
    <location>
        <begin position="64"/>
        <end position="85"/>
    </location>
</feature>
<feature type="transmembrane region" description="Helical" evidence="1">
    <location>
        <begin position="31"/>
        <end position="52"/>
    </location>
</feature>
<dbReference type="HOGENOM" id="CLU_2275692_0_0_14"/>
<dbReference type="RefSeq" id="WP_016340311.1">
    <property type="nucleotide sequence ID" value="NC_021284.1"/>
</dbReference>
<protein>
    <recommendedName>
        <fullName evidence="4">Transmembrane protein</fullName>
    </recommendedName>
</protein>
<dbReference type="KEGG" id="ssyr:SSYRP_v1c00540"/>
<proteinExistence type="predicted"/>
<sequence length="102" mass="12058">MIDKSNDYLIDLDKILENNIKINTHAETKSYYALVLLGLLSVPLFTLFIEIINLKLFIFWHNKLLFIICFLFFLLALFSLIYSFIPRIVFKIKKTAEKILAR</sequence>
<evidence type="ECO:0000256" key="1">
    <source>
        <dbReference type="SAM" id="Phobius"/>
    </source>
</evidence>
<dbReference type="AlphaFoldDB" id="R4UHQ5"/>
<name>R4UHQ5_9MOLU</name>
<dbReference type="Proteomes" id="UP000013963">
    <property type="component" value="Chromosome"/>
</dbReference>
<keyword evidence="1" id="KW-0812">Transmembrane</keyword>
<evidence type="ECO:0000313" key="3">
    <source>
        <dbReference type="Proteomes" id="UP000013963"/>
    </source>
</evidence>
<keyword evidence="1" id="KW-0472">Membrane</keyword>